<feature type="domain" description="D-alanyl-D-alanine carboxypeptidase-like core" evidence="3">
    <location>
        <begin position="170"/>
        <end position="293"/>
    </location>
</feature>
<comment type="caution">
    <text evidence="4">The sequence shown here is derived from an EMBL/GenBank/DDBJ whole genome shotgun (WGS) entry which is preliminary data.</text>
</comment>
<accession>A0A1G1ZDB6</accession>
<feature type="coiled-coil region" evidence="1">
    <location>
        <begin position="74"/>
        <end position="108"/>
    </location>
</feature>
<feature type="transmembrane region" description="Helical" evidence="2">
    <location>
        <begin position="39"/>
        <end position="61"/>
    </location>
</feature>
<dbReference type="InterPro" id="IPR003709">
    <property type="entry name" value="VanY-like_core_dom"/>
</dbReference>
<evidence type="ECO:0000259" key="3">
    <source>
        <dbReference type="Pfam" id="PF02557"/>
    </source>
</evidence>
<evidence type="ECO:0000256" key="1">
    <source>
        <dbReference type="SAM" id="Coils"/>
    </source>
</evidence>
<dbReference type="GO" id="GO:0008233">
    <property type="term" value="F:peptidase activity"/>
    <property type="evidence" value="ECO:0007669"/>
    <property type="project" value="InterPro"/>
</dbReference>
<dbReference type="PANTHER" id="PTHR34385">
    <property type="entry name" value="D-ALANYL-D-ALANINE CARBOXYPEPTIDASE"/>
    <property type="match status" value="1"/>
</dbReference>
<dbReference type="Proteomes" id="UP000177801">
    <property type="component" value="Unassembled WGS sequence"/>
</dbReference>
<dbReference type="InterPro" id="IPR052179">
    <property type="entry name" value="DD-CPase-like"/>
</dbReference>
<dbReference type="SUPFAM" id="SSF55166">
    <property type="entry name" value="Hedgehog/DD-peptidase"/>
    <property type="match status" value="1"/>
</dbReference>
<name>A0A1G1ZDB6_9BACT</name>
<dbReference type="PANTHER" id="PTHR34385:SF1">
    <property type="entry name" value="PEPTIDOGLYCAN L-ALANYL-D-GLUTAMATE ENDOPEPTIDASE CWLK"/>
    <property type="match status" value="1"/>
</dbReference>
<protein>
    <recommendedName>
        <fullName evidence="3">D-alanyl-D-alanine carboxypeptidase-like core domain-containing protein</fullName>
    </recommendedName>
</protein>
<keyword evidence="2" id="KW-1133">Transmembrane helix</keyword>
<dbReference type="CDD" id="cd14852">
    <property type="entry name" value="LD-carboxypeptidase"/>
    <property type="match status" value="1"/>
</dbReference>
<keyword evidence="2" id="KW-0472">Membrane</keyword>
<organism evidence="4 5">
    <name type="scientific">Candidatus Colwellbacteria bacterium RIFCSPLOWO2_12_FULL_46_17</name>
    <dbReference type="NCBI Taxonomy" id="1797695"/>
    <lineage>
        <taxon>Bacteria</taxon>
        <taxon>Candidatus Colwelliibacteriota</taxon>
    </lineage>
</organism>
<dbReference type="EMBL" id="MHJD01000016">
    <property type="protein sequence ID" value="OGY62409.1"/>
    <property type="molecule type" value="Genomic_DNA"/>
</dbReference>
<reference evidence="4 5" key="1">
    <citation type="journal article" date="2016" name="Nat. Commun.">
        <title>Thousands of microbial genomes shed light on interconnected biogeochemical processes in an aquifer system.</title>
        <authorList>
            <person name="Anantharaman K."/>
            <person name="Brown C.T."/>
            <person name="Hug L.A."/>
            <person name="Sharon I."/>
            <person name="Castelle C.J."/>
            <person name="Probst A.J."/>
            <person name="Thomas B.C."/>
            <person name="Singh A."/>
            <person name="Wilkins M.J."/>
            <person name="Karaoz U."/>
            <person name="Brodie E.L."/>
            <person name="Williams K.H."/>
            <person name="Hubbard S.S."/>
            <person name="Banfield J.F."/>
        </authorList>
    </citation>
    <scope>NUCLEOTIDE SEQUENCE [LARGE SCALE GENOMIC DNA]</scope>
</reference>
<gene>
    <name evidence="4" type="ORF">A3G58_00220</name>
</gene>
<proteinExistence type="predicted"/>
<evidence type="ECO:0000313" key="5">
    <source>
        <dbReference type="Proteomes" id="UP000177801"/>
    </source>
</evidence>
<dbReference type="GO" id="GO:0006508">
    <property type="term" value="P:proteolysis"/>
    <property type="evidence" value="ECO:0007669"/>
    <property type="project" value="InterPro"/>
</dbReference>
<dbReference type="Pfam" id="PF02557">
    <property type="entry name" value="VanY"/>
    <property type="match status" value="1"/>
</dbReference>
<dbReference type="AlphaFoldDB" id="A0A1G1ZDB6"/>
<keyword evidence="2" id="KW-0812">Transmembrane</keyword>
<dbReference type="InterPro" id="IPR009045">
    <property type="entry name" value="Zn_M74/Hedgehog-like"/>
</dbReference>
<evidence type="ECO:0000313" key="4">
    <source>
        <dbReference type="EMBL" id="OGY62409.1"/>
    </source>
</evidence>
<sequence>MRVALHPTPNSQRLHHKPDVKHIFPYGKIILVKNKSNEILSNGALAAVIVILIASLGYLWYYHTTSTEFLNARVAELEQALRLTELSLMESENENFNLESALVAEKERVGSLADQVGEITGTVDDLEKLSKLDPELLQKYSKVYFLNEHYVPDALKTIPETYVYTAGAVHQIHRDVWPFLQDLLNDASDDGVALYIASAYRSFGEQSSLKAGYKVVYGSGANAFSADQGYSEHQLGTTIDFLTLGLNGQLEGFDTTAAYQWLLQNAHKYGFTLSYPEGNAYYVFEPWHWRFVGTELARDLHSDGRNFYNVPQREIDAYLLNIFD</sequence>
<dbReference type="Gene3D" id="3.30.1380.10">
    <property type="match status" value="1"/>
</dbReference>
<keyword evidence="1" id="KW-0175">Coiled coil</keyword>
<evidence type="ECO:0000256" key="2">
    <source>
        <dbReference type="SAM" id="Phobius"/>
    </source>
</evidence>
<dbReference type="InterPro" id="IPR058193">
    <property type="entry name" value="VanY/YodJ_core_dom"/>
</dbReference>